<evidence type="ECO:0000259" key="2">
    <source>
        <dbReference type="PROSITE" id="PS50943"/>
    </source>
</evidence>
<sequence length="741" mass="79523">MSEQLAAAVRRLRKRAGLTQEALAERSGISVSTIRGIETGKRGNPQLASVRMLARALDLSQAEQEELVAAASGTTAAPVAELPTPRQLPAAPRGFTGRARELARLTAAASEAPVVVSAFGGTGKTALVLWWGHQHTDLFPDGQLYVNLRGFGPKAEPMPPAEAQRAFLTALGVDHASVPASEDERSALYRSVLAGRKMLVVLDNAADTEQVVPLLPSGTTCSVIVTSRRPLTGLVASHGAVPVRLDVLRDGEARALLAHRVGEARLAQEPVAVTEIVEHCAGLPLALVVVAARASVSPTAPLARIAEELRDDASRLDALDTDAAETSPRAVLSWSYRALSPDAIRLAGLLSLAPGSDISAAAVSSLSPVPPRRALAELETASLLTRSADDRYRMHDLVRLHGAEWAEHTIPAPERAEMLRRLVDFYLHTALPGDTALAPHIPSIELPPPAPGCHPLALDDALAWFDAEHHCLLDAQRRAAQEGWHDRVWQLAWVLKTYHYVRNRMDAQRETWLLALAATRALGDSELIARSSRILGDACARLHLPEAFEHLHAALAIVEKGDDLNEKAHTHRSLAVASDEVGDHARALHHASEALALYRASGYETREAEALNAVGYHMAQLGRYDEARPFCERALARNRELDNPIAEASTLDDLGLIAQGTGALSSAVEYYGKAHDTWRRLGYDHLAAGSLRCLGTAHLELGDRTSARQAWSQALELLPPGKKAEAVQGLITELGSSASSA</sequence>
<proteinExistence type="predicted"/>
<dbReference type="InterPro" id="IPR011990">
    <property type="entry name" value="TPR-like_helical_dom_sf"/>
</dbReference>
<comment type="caution">
    <text evidence="3">The sequence shown here is derived from an EMBL/GenBank/DDBJ whole genome shotgun (WGS) entry which is preliminary data.</text>
</comment>
<dbReference type="PANTHER" id="PTHR47691:SF3">
    <property type="entry name" value="HTH-TYPE TRANSCRIPTIONAL REGULATOR RV0890C-RELATED"/>
    <property type="match status" value="1"/>
</dbReference>
<dbReference type="PANTHER" id="PTHR47691">
    <property type="entry name" value="REGULATOR-RELATED"/>
    <property type="match status" value="1"/>
</dbReference>
<dbReference type="Gene3D" id="1.10.260.40">
    <property type="entry name" value="lambda repressor-like DNA-binding domains"/>
    <property type="match status" value="1"/>
</dbReference>
<keyword evidence="1" id="KW-0802">TPR repeat</keyword>
<evidence type="ECO:0000313" key="4">
    <source>
        <dbReference type="Proteomes" id="UP001501747"/>
    </source>
</evidence>
<dbReference type="Gene3D" id="3.40.50.300">
    <property type="entry name" value="P-loop containing nucleotide triphosphate hydrolases"/>
    <property type="match status" value="1"/>
</dbReference>
<keyword evidence="4" id="KW-1185">Reference proteome</keyword>
<feature type="repeat" description="TPR" evidence="1">
    <location>
        <begin position="688"/>
        <end position="721"/>
    </location>
</feature>
<dbReference type="PRINTS" id="PR00364">
    <property type="entry name" value="DISEASERSIST"/>
</dbReference>
<dbReference type="PROSITE" id="PS50943">
    <property type="entry name" value="HTH_CROC1"/>
    <property type="match status" value="1"/>
</dbReference>
<dbReference type="RefSeq" id="WP_344876287.1">
    <property type="nucleotide sequence ID" value="NZ_BAABAL010000012.1"/>
</dbReference>
<reference evidence="4" key="1">
    <citation type="journal article" date="2019" name="Int. J. Syst. Evol. Microbiol.">
        <title>The Global Catalogue of Microorganisms (GCM) 10K type strain sequencing project: providing services to taxonomists for standard genome sequencing and annotation.</title>
        <authorList>
            <consortium name="The Broad Institute Genomics Platform"/>
            <consortium name="The Broad Institute Genome Sequencing Center for Infectious Disease"/>
            <person name="Wu L."/>
            <person name="Ma J."/>
        </authorList>
    </citation>
    <scope>NUCLEOTIDE SEQUENCE [LARGE SCALE GENOMIC DNA]</scope>
    <source>
        <strain evidence="4">JCM 17342</strain>
    </source>
</reference>
<dbReference type="PROSITE" id="PS50005">
    <property type="entry name" value="TPR"/>
    <property type="match status" value="1"/>
</dbReference>
<dbReference type="EMBL" id="BAABAL010000012">
    <property type="protein sequence ID" value="GAA4010975.1"/>
    <property type="molecule type" value="Genomic_DNA"/>
</dbReference>
<dbReference type="Pfam" id="PF13560">
    <property type="entry name" value="HTH_31"/>
    <property type="match status" value="1"/>
</dbReference>
<dbReference type="Gene3D" id="1.25.40.10">
    <property type="entry name" value="Tetratricopeptide repeat domain"/>
    <property type="match status" value="1"/>
</dbReference>
<dbReference type="SMART" id="SM00028">
    <property type="entry name" value="TPR"/>
    <property type="match status" value="4"/>
</dbReference>
<dbReference type="SUPFAM" id="SSF52540">
    <property type="entry name" value="P-loop containing nucleoside triphosphate hydrolases"/>
    <property type="match status" value="1"/>
</dbReference>
<accession>A0ABP7SFR3</accession>
<dbReference type="SUPFAM" id="SSF48452">
    <property type="entry name" value="TPR-like"/>
    <property type="match status" value="1"/>
</dbReference>
<dbReference type="InterPro" id="IPR027417">
    <property type="entry name" value="P-loop_NTPase"/>
</dbReference>
<evidence type="ECO:0000313" key="3">
    <source>
        <dbReference type="EMBL" id="GAA4010975.1"/>
    </source>
</evidence>
<dbReference type="InterPro" id="IPR001387">
    <property type="entry name" value="Cro/C1-type_HTH"/>
</dbReference>
<dbReference type="CDD" id="cd00093">
    <property type="entry name" value="HTH_XRE"/>
    <property type="match status" value="1"/>
</dbReference>
<dbReference type="InterPro" id="IPR010982">
    <property type="entry name" value="Lambda_DNA-bd_dom_sf"/>
</dbReference>
<protein>
    <recommendedName>
        <fullName evidence="2">HTH cro/C1-type domain-containing protein</fullName>
    </recommendedName>
</protein>
<gene>
    <name evidence="3" type="ORF">GCM10022247_36600</name>
</gene>
<evidence type="ECO:0000256" key="1">
    <source>
        <dbReference type="PROSITE-ProRule" id="PRU00339"/>
    </source>
</evidence>
<dbReference type="SUPFAM" id="SSF47413">
    <property type="entry name" value="lambda repressor-like DNA-binding domains"/>
    <property type="match status" value="1"/>
</dbReference>
<name>A0ABP7SFR3_9PSEU</name>
<dbReference type="SMART" id="SM00530">
    <property type="entry name" value="HTH_XRE"/>
    <property type="match status" value="1"/>
</dbReference>
<dbReference type="Proteomes" id="UP001501747">
    <property type="component" value="Unassembled WGS sequence"/>
</dbReference>
<feature type="domain" description="HTH cro/C1-type" evidence="2">
    <location>
        <begin position="9"/>
        <end position="64"/>
    </location>
</feature>
<organism evidence="3 4">
    <name type="scientific">Allokutzneria multivorans</name>
    <dbReference type="NCBI Taxonomy" id="1142134"/>
    <lineage>
        <taxon>Bacteria</taxon>
        <taxon>Bacillati</taxon>
        <taxon>Actinomycetota</taxon>
        <taxon>Actinomycetes</taxon>
        <taxon>Pseudonocardiales</taxon>
        <taxon>Pseudonocardiaceae</taxon>
        <taxon>Allokutzneria</taxon>
    </lineage>
</organism>
<dbReference type="Pfam" id="PF13424">
    <property type="entry name" value="TPR_12"/>
    <property type="match status" value="1"/>
</dbReference>
<dbReference type="InterPro" id="IPR019734">
    <property type="entry name" value="TPR_rpt"/>
</dbReference>